<evidence type="ECO:0000256" key="4">
    <source>
        <dbReference type="ARBA" id="ARBA00022692"/>
    </source>
</evidence>
<dbReference type="InterPro" id="IPR007110">
    <property type="entry name" value="Ig-like_dom"/>
</dbReference>
<keyword evidence="14" id="KW-0732">Signal</keyword>
<feature type="compositionally biased region" description="Polar residues" evidence="12">
    <location>
        <begin position="1335"/>
        <end position="1350"/>
    </location>
</feature>
<feature type="domain" description="Ig-like" evidence="15">
    <location>
        <begin position="120"/>
        <end position="215"/>
    </location>
</feature>
<feature type="chain" id="PRO_5032931803" description="Neuroglian" evidence="14">
    <location>
        <begin position="17"/>
        <end position="1350"/>
    </location>
</feature>
<reference evidence="17" key="1">
    <citation type="submission" date="2021-02" db="EMBL/GenBank/DDBJ databases">
        <authorList>
            <person name="Nowell W R."/>
        </authorList>
    </citation>
    <scope>NUCLEOTIDE SEQUENCE</scope>
    <source>
        <strain evidence="17">Ploen Becks lab</strain>
    </source>
</reference>
<dbReference type="GO" id="GO:0007411">
    <property type="term" value="P:axon guidance"/>
    <property type="evidence" value="ECO:0007669"/>
    <property type="project" value="TreeGrafter"/>
</dbReference>
<dbReference type="PANTHER" id="PTHR44170">
    <property type="entry name" value="PROTEIN SIDEKICK"/>
    <property type="match status" value="1"/>
</dbReference>
<keyword evidence="8 13" id="KW-0472">Membrane</keyword>
<dbReference type="InterPro" id="IPR026966">
    <property type="entry name" value="Neurofascin/L1/NrCAM_C"/>
</dbReference>
<feature type="domain" description="Ig-like" evidence="15">
    <location>
        <begin position="321"/>
        <end position="411"/>
    </location>
</feature>
<dbReference type="InterPro" id="IPR003598">
    <property type="entry name" value="Ig_sub2"/>
</dbReference>
<evidence type="ECO:0000313" key="17">
    <source>
        <dbReference type="EMBL" id="CAF0714624.1"/>
    </source>
</evidence>
<comment type="subcellular location">
    <subcellularLocation>
        <location evidence="1">Cell membrane</location>
    </subcellularLocation>
    <subcellularLocation>
        <location evidence="2">Membrane</location>
        <topology evidence="2">Single-pass type I membrane protein</topology>
    </subcellularLocation>
</comment>
<feature type="signal peptide" evidence="14">
    <location>
        <begin position="1"/>
        <end position="16"/>
    </location>
</feature>
<dbReference type="FunFam" id="2.60.40.10:FF:000032">
    <property type="entry name" value="palladin isoform X1"/>
    <property type="match status" value="1"/>
</dbReference>
<accession>A0A813M1Q8</accession>
<feature type="domain" description="Ig-like" evidence="15">
    <location>
        <begin position="21"/>
        <end position="106"/>
    </location>
</feature>
<dbReference type="Pfam" id="PF13927">
    <property type="entry name" value="Ig_3"/>
    <property type="match status" value="2"/>
</dbReference>
<dbReference type="GO" id="GO:0098632">
    <property type="term" value="F:cell-cell adhesion mediator activity"/>
    <property type="evidence" value="ECO:0007669"/>
    <property type="project" value="TreeGrafter"/>
</dbReference>
<evidence type="ECO:0000256" key="1">
    <source>
        <dbReference type="ARBA" id="ARBA00004236"/>
    </source>
</evidence>
<keyword evidence="18" id="KW-1185">Reference proteome</keyword>
<keyword evidence="3" id="KW-1003">Cell membrane</keyword>
<evidence type="ECO:0000256" key="6">
    <source>
        <dbReference type="ARBA" id="ARBA00022889"/>
    </source>
</evidence>
<evidence type="ECO:0000256" key="9">
    <source>
        <dbReference type="ARBA" id="ARBA00023157"/>
    </source>
</evidence>
<dbReference type="SUPFAM" id="SSF49265">
    <property type="entry name" value="Fibronectin type III"/>
    <property type="match status" value="3"/>
</dbReference>
<evidence type="ECO:0000256" key="13">
    <source>
        <dbReference type="SAM" id="Phobius"/>
    </source>
</evidence>
<dbReference type="Proteomes" id="UP000663879">
    <property type="component" value="Unassembled WGS sequence"/>
</dbReference>
<dbReference type="GO" id="GO:0005886">
    <property type="term" value="C:plasma membrane"/>
    <property type="evidence" value="ECO:0007669"/>
    <property type="project" value="UniProtKB-SubCell"/>
</dbReference>
<keyword evidence="5" id="KW-0677">Repeat</keyword>
<evidence type="ECO:0008006" key="19">
    <source>
        <dbReference type="Google" id="ProtNLM"/>
    </source>
</evidence>
<dbReference type="PROSITE" id="PS50853">
    <property type="entry name" value="FN3"/>
    <property type="match status" value="3"/>
</dbReference>
<dbReference type="InterPro" id="IPR013098">
    <property type="entry name" value="Ig_I-set"/>
</dbReference>
<dbReference type="Gene3D" id="2.60.40.10">
    <property type="entry name" value="Immunoglobulins"/>
    <property type="match status" value="10"/>
</dbReference>
<sequence length="1350" mass="151774">MSFIVFLLIHLGLVFTIPSPPSIIRQADKEIIFDPRINIEIPCVAKGDPPPKYTWTKDKRIYDPSAQNNRVAMKSNAGTLIITNPTAADQGWYQCNATNQYGTALSFTTRLRMAELSQFPYSSRSKVVRARRGDWVILDCTPPTGVPDPYIYWSVVGDSDRDQFGTITVSARVTQDYYGKLYILNVEDEDEKDKRPYACNAYSRRLLLLNQGELTVLEVEKVSPTNKAPVKLWTSEQNRVFLLGHEMRLKCIFGGRPTPQVLWRKIDGTLPTDGRFSTDSEGQELVIRSVKFSDAGTYECRGSNELGMALASIQVVIESEPYWIERPEDQNVGVGEDVSFVCDADGRPAPNKVDWYVNGEPIQSEFLTSNPRISINNKLLDVTNVESTDTCVFSCNVTNKHGYAWTNFYLNVLAEPPEIQEPPDNETKVVEGESVEIKCVTFGAPRPQIFWKKNHQLITGGRFTIRSDGTLFLSSSTVADSGVYECIASNKYGSATAKGMLSVKQKTVLQTKPDNQEMRVGSFVIFRCTAKADIGLTHLIDWLKDGHPISYTDSVEKFNILNSDVTRPANTSKLFIGGGRFIKDPYDQNTLKITDLQFEDGGTYTCVARTEVDEVRADATLVVQDRPNRPRIDSIMCTSGSSKNGIVPKVKIDWSSGGENNAKILNYVLQYNTSFASTEWFNVVVKGQKEVSASVENKTDDEITRLTLVRKFEYYETDRIPGTQSDLTFPLSCWANYTFRIKAVNRLGESDPSEIASTSCFTNPCRPDRHPLGVRAFGNQSNNLIITWNLMPKIDWNAPLFWYQVEYRRARKENEPFIPQYHEWTRIKVPSERNYVIIENTPTYTEYEFYVKAFNQQAGDGVSGEATEIATLYRGFSGEDKPGLIPQNFAMDKILDYRTAKFKWDPVLIEQANDPTNGMKGRLAGFLIQFYKISGNLNSQTELKTHKVEGNVSETVITNLPPFSTVRLQIAALNDRYQGEFSTPISIMTMEGVPGPVVNLRGIPFGSSGVKLEWEEPEEPNGIIIGYEILFQQISNIAEPPGFIQPPIVIKSRYELSRIVTGLLPNQKYRFTVLARTAKGASIDPNFVEVITSSAQKPSQTNFQVLSTFEDGFNLTWSTHNQINAASLFYIKYKKTDDIASPWLRTALTTDNFISLIDLERGTRYDVILVGTTGTEHNSLETDSNKETLKTAGTARTSKNVATEPWFIGMMVSILLLIIILINVCILVRERGGKYSVQEKEPFQNQMLSSESQGFDEYQKGPGDDRGIMNQQLVTGPSNMYFDEKQYHDEDDSMAEYGNGENGKFNEDGSFIGLYGRDRIQTYVVQYNQGQNNQSESANPGASKPFTSFV</sequence>
<feature type="domain" description="Ig-like" evidence="15">
    <location>
        <begin position="417"/>
        <end position="502"/>
    </location>
</feature>
<name>A0A813M1Q8_9BILA</name>
<dbReference type="GO" id="GO:0007420">
    <property type="term" value="P:brain development"/>
    <property type="evidence" value="ECO:0007669"/>
    <property type="project" value="TreeGrafter"/>
</dbReference>
<dbReference type="InterPro" id="IPR003599">
    <property type="entry name" value="Ig_sub"/>
</dbReference>
<keyword evidence="10" id="KW-0325">Glycoprotein</keyword>
<dbReference type="Pfam" id="PF07679">
    <property type="entry name" value="I-set"/>
    <property type="match status" value="3"/>
</dbReference>
<evidence type="ECO:0000256" key="11">
    <source>
        <dbReference type="ARBA" id="ARBA00023319"/>
    </source>
</evidence>
<feature type="domain" description="Ig-like" evidence="15">
    <location>
        <begin position="229"/>
        <end position="318"/>
    </location>
</feature>
<feature type="domain" description="Fibronectin type-III" evidence="16">
    <location>
        <begin position="770"/>
        <end position="874"/>
    </location>
</feature>
<evidence type="ECO:0000256" key="12">
    <source>
        <dbReference type="SAM" id="MobiDB-lite"/>
    </source>
</evidence>
<proteinExistence type="predicted"/>
<evidence type="ECO:0000256" key="14">
    <source>
        <dbReference type="SAM" id="SignalP"/>
    </source>
</evidence>
<gene>
    <name evidence="17" type="ORF">OXX778_LOCUS1491</name>
</gene>
<dbReference type="GO" id="GO:0030424">
    <property type="term" value="C:axon"/>
    <property type="evidence" value="ECO:0007669"/>
    <property type="project" value="TreeGrafter"/>
</dbReference>
<evidence type="ECO:0000259" key="15">
    <source>
        <dbReference type="PROSITE" id="PS50835"/>
    </source>
</evidence>
<evidence type="ECO:0000256" key="2">
    <source>
        <dbReference type="ARBA" id="ARBA00004479"/>
    </source>
</evidence>
<evidence type="ECO:0000256" key="8">
    <source>
        <dbReference type="ARBA" id="ARBA00023136"/>
    </source>
</evidence>
<comment type="caution">
    <text evidence="17">The sequence shown here is derived from an EMBL/GenBank/DDBJ whole genome shotgun (WGS) entry which is preliminary data.</text>
</comment>
<dbReference type="PROSITE" id="PS50835">
    <property type="entry name" value="IG_LIKE"/>
    <property type="match status" value="6"/>
</dbReference>
<dbReference type="SMART" id="SM00408">
    <property type="entry name" value="IGc2"/>
    <property type="match status" value="5"/>
</dbReference>
<dbReference type="SUPFAM" id="SSF48726">
    <property type="entry name" value="Immunoglobulin"/>
    <property type="match status" value="6"/>
</dbReference>
<organism evidence="17 18">
    <name type="scientific">Brachionus calyciflorus</name>
    <dbReference type="NCBI Taxonomy" id="104777"/>
    <lineage>
        <taxon>Eukaryota</taxon>
        <taxon>Metazoa</taxon>
        <taxon>Spiralia</taxon>
        <taxon>Gnathifera</taxon>
        <taxon>Rotifera</taxon>
        <taxon>Eurotatoria</taxon>
        <taxon>Monogononta</taxon>
        <taxon>Pseudotrocha</taxon>
        <taxon>Ploima</taxon>
        <taxon>Brachionidae</taxon>
        <taxon>Brachionus</taxon>
    </lineage>
</organism>
<dbReference type="InterPro" id="IPR003961">
    <property type="entry name" value="FN3_dom"/>
</dbReference>
<evidence type="ECO:0000256" key="7">
    <source>
        <dbReference type="ARBA" id="ARBA00022989"/>
    </source>
</evidence>
<dbReference type="InterPro" id="IPR013783">
    <property type="entry name" value="Ig-like_fold"/>
</dbReference>
<keyword evidence="7 13" id="KW-1133">Transmembrane helix</keyword>
<dbReference type="SMART" id="SM00060">
    <property type="entry name" value="FN3"/>
    <property type="match status" value="5"/>
</dbReference>
<keyword evidence="6" id="KW-0130">Cell adhesion</keyword>
<feature type="domain" description="Ig-like" evidence="15">
    <location>
        <begin position="506"/>
        <end position="622"/>
    </location>
</feature>
<evidence type="ECO:0000256" key="5">
    <source>
        <dbReference type="ARBA" id="ARBA00022737"/>
    </source>
</evidence>
<keyword evidence="11" id="KW-0393">Immunoglobulin domain</keyword>
<dbReference type="FunFam" id="2.60.40.10:FF:000005">
    <property type="entry name" value="Neuronal cell adhesion molecule"/>
    <property type="match status" value="1"/>
</dbReference>
<feature type="transmembrane region" description="Helical" evidence="13">
    <location>
        <begin position="1206"/>
        <end position="1228"/>
    </location>
</feature>
<dbReference type="PANTHER" id="PTHR44170:SF6">
    <property type="entry name" value="CONTACTIN"/>
    <property type="match status" value="1"/>
</dbReference>
<evidence type="ECO:0000256" key="3">
    <source>
        <dbReference type="ARBA" id="ARBA00022475"/>
    </source>
</evidence>
<dbReference type="SMART" id="SM00409">
    <property type="entry name" value="IG"/>
    <property type="match status" value="6"/>
</dbReference>
<feature type="domain" description="Fibronectin type-III" evidence="16">
    <location>
        <begin position="885"/>
        <end position="992"/>
    </location>
</feature>
<evidence type="ECO:0000313" key="18">
    <source>
        <dbReference type="Proteomes" id="UP000663879"/>
    </source>
</evidence>
<keyword evidence="9" id="KW-1015">Disulfide bond</keyword>
<evidence type="ECO:0000259" key="16">
    <source>
        <dbReference type="PROSITE" id="PS50853"/>
    </source>
</evidence>
<dbReference type="CDD" id="cd00063">
    <property type="entry name" value="FN3"/>
    <property type="match status" value="4"/>
</dbReference>
<dbReference type="Pfam" id="PF13882">
    <property type="entry name" value="Bravo_FIGEY"/>
    <property type="match status" value="1"/>
</dbReference>
<dbReference type="OrthoDB" id="6244967at2759"/>
<evidence type="ECO:0000256" key="10">
    <source>
        <dbReference type="ARBA" id="ARBA00023180"/>
    </source>
</evidence>
<protein>
    <recommendedName>
        <fullName evidence="19">Neuroglian</fullName>
    </recommendedName>
</protein>
<feature type="region of interest" description="Disordered" evidence="12">
    <location>
        <begin position="1331"/>
        <end position="1350"/>
    </location>
</feature>
<dbReference type="EMBL" id="CAJNOC010000096">
    <property type="protein sequence ID" value="CAF0714624.1"/>
    <property type="molecule type" value="Genomic_DNA"/>
</dbReference>
<dbReference type="InterPro" id="IPR036116">
    <property type="entry name" value="FN3_sf"/>
</dbReference>
<dbReference type="Pfam" id="PF00041">
    <property type="entry name" value="fn3"/>
    <property type="match status" value="2"/>
</dbReference>
<feature type="domain" description="Fibronectin type-III" evidence="16">
    <location>
        <begin position="993"/>
        <end position="1095"/>
    </location>
</feature>
<keyword evidence="4 13" id="KW-0812">Transmembrane</keyword>
<dbReference type="InterPro" id="IPR036179">
    <property type="entry name" value="Ig-like_dom_sf"/>
</dbReference>